<organism evidence="1 2">
    <name type="scientific">Phaeobacter gallaeciensis</name>
    <dbReference type="NCBI Taxonomy" id="60890"/>
    <lineage>
        <taxon>Bacteria</taxon>
        <taxon>Pseudomonadati</taxon>
        <taxon>Pseudomonadota</taxon>
        <taxon>Alphaproteobacteria</taxon>
        <taxon>Rhodobacterales</taxon>
        <taxon>Roseobacteraceae</taxon>
        <taxon>Phaeobacter</taxon>
    </lineage>
</organism>
<keyword evidence="2" id="KW-1185">Reference proteome</keyword>
<name>A0A1B0ZLB8_9RHOB</name>
<proteinExistence type="predicted"/>
<dbReference type="AlphaFoldDB" id="A0A1B0ZLB8"/>
<dbReference type="Proteomes" id="UP000092565">
    <property type="component" value="Chromosome"/>
</dbReference>
<reference evidence="1 2" key="1">
    <citation type="submission" date="2016-04" db="EMBL/GenBank/DDBJ databases">
        <authorList>
            <person name="Evans L.H."/>
            <person name="Alamgir A."/>
            <person name="Owens N."/>
            <person name="Weber N.D."/>
            <person name="Virtaneva K."/>
            <person name="Barbian K."/>
            <person name="Babar A."/>
            <person name="Rosenke K."/>
        </authorList>
    </citation>
    <scope>NUCLEOTIDE SEQUENCE [LARGE SCALE GENOMIC DNA]</scope>
    <source>
        <strain evidence="1 2">JL2886</strain>
    </source>
</reference>
<evidence type="ECO:0000313" key="2">
    <source>
        <dbReference type="Proteomes" id="UP000092565"/>
    </source>
</evidence>
<gene>
    <name evidence="1" type="ORF">JL2886_00008</name>
</gene>
<dbReference type="EMBL" id="CP015124">
    <property type="protein sequence ID" value="ANP34946.1"/>
    <property type="molecule type" value="Genomic_DNA"/>
</dbReference>
<evidence type="ECO:0000313" key="1">
    <source>
        <dbReference type="EMBL" id="ANP34946.1"/>
    </source>
</evidence>
<protein>
    <submittedName>
        <fullName evidence="1">Uncharacterized protein</fullName>
    </submittedName>
</protein>
<accession>A0A1B0ZLB8</accession>
<sequence length="94" mass="10559">MQFLCHEVPHRAGMAIAQYDMRRGQRWRAMQGGRQRTRLLIIGTGIVQGRILGPLRRECRPGRETRLEGPSDAAAQNCDRSVTGAQPLPLSCLY</sequence>